<feature type="compositionally biased region" description="Basic and acidic residues" evidence="1">
    <location>
        <begin position="265"/>
        <end position="278"/>
    </location>
</feature>
<feature type="compositionally biased region" description="Low complexity" evidence="1">
    <location>
        <begin position="507"/>
        <end position="518"/>
    </location>
</feature>
<comment type="caution">
    <text evidence="2">The sequence shown here is derived from an EMBL/GenBank/DDBJ whole genome shotgun (WGS) entry which is preliminary data.</text>
</comment>
<feature type="compositionally biased region" description="Polar residues" evidence="1">
    <location>
        <begin position="354"/>
        <end position="372"/>
    </location>
</feature>
<dbReference type="OrthoDB" id="5396252at2759"/>
<dbReference type="PANTHER" id="PTHR42068">
    <property type="entry name" value="YALI0B18964P"/>
    <property type="match status" value="1"/>
</dbReference>
<feature type="compositionally biased region" description="Polar residues" evidence="1">
    <location>
        <begin position="481"/>
        <end position="506"/>
    </location>
</feature>
<feature type="region of interest" description="Disordered" evidence="1">
    <location>
        <begin position="400"/>
        <end position="578"/>
    </location>
</feature>
<keyword evidence="3" id="KW-1185">Reference proteome</keyword>
<reference evidence="2 3" key="1">
    <citation type="journal article" date="2015" name="Environ. Microbiol.">
        <title>Metagenome sequence of Elaphomyces granulatus from sporocarp tissue reveals Ascomycota ectomycorrhizal fingerprints of genome expansion and a Proteobacteria-rich microbiome.</title>
        <authorList>
            <person name="Quandt C.A."/>
            <person name="Kohler A."/>
            <person name="Hesse C.N."/>
            <person name="Sharpton T.J."/>
            <person name="Martin F."/>
            <person name="Spatafora J.W."/>
        </authorList>
    </citation>
    <scope>NUCLEOTIDE SEQUENCE [LARGE SCALE GENOMIC DNA]</scope>
    <source>
        <strain evidence="2 3">OSC145934</strain>
    </source>
</reference>
<feature type="compositionally biased region" description="Polar residues" evidence="1">
    <location>
        <begin position="85"/>
        <end position="96"/>
    </location>
</feature>
<organism evidence="2 3">
    <name type="scientific">Elaphomyces granulatus</name>
    <dbReference type="NCBI Taxonomy" id="519963"/>
    <lineage>
        <taxon>Eukaryota</taxon>
        <taxon>Fungi</taxon>
        <taxon>Dikarya</taxon>
        <taxon>Ascomycota</taxon>
        <taxon>Pezizomycotina</taxon>
        <taxon>Eurotiomycetes</taxon>
        <taxon>Eurotiomycetidae</taxon>
        <taxon>Eurotiales</taxon>
        <taxon>Elaphomycetaceae</taxon>
        <taxon>Elaphomyces</taxon>
    </lineage>
</organism>
<gene>
    <name evidence="2" type="ORF">Egran_06164</name>
</gene>
<evidence type="ECO:0000313" key="2">
    <source>
        <dbReference type="EMBL" id="OXV06068.1"/>
    </source>
</evidence>
<dbReference type="Proteomes" id="UP000243515">
    <property type="component" value="Unassembled WGS sequence"/>
</dbReference>
<feature type="compositionally biased region" description="Basic and acidic residues" evidence="1">
    <location>
        <begin position="419"/>
        <end position="432"/>
    </location>
</feature>
<dbReference type="EMBL" id="NPHW01006162">
    <property type="protein sequence ID" value="OXV06068.1"/>
    <property type="molecule type" value="Genomic_DNA"/>
</dbReference>
<accession>A0A232LPX9</accession>
<feature type="compositionally biased region" description="Polar residues" evidence="1">
    <location>
        <begin position="296"/>
        <end position="315"/>
    </location>
</feature>
<name>A0A232LPX9_9EURO</name>
<evidence type="ECO:0000256" key="1">
    <source>
        <dbReference type="SAM" id="MobiDB-lite"/>
    </source>
</evidence>
<feature type="compositionally biased region" description="Low complexity" evidence="1">
    <location>
        <begin position="211"/>
        <end position="224"/>
    </location>
</feature>
<feature type="compositionally biased region" description="Pro residues" evidence="1">
    <location>
        <begin position="615"/>
        <end position="624"/>
    </location>
</feature>
<feature type="non-terminal residue" evidence="2">
    <location>
        <position position="633"/>
    </location>
</feature>
<feature type="compositionally biased region" description="Low complexity" evidence="1">
    <location>
        <begin position="433"/>
        <end position="442"/>
    </location>
</feature>
<feature type="compositionally biased region" description="Basic and acidic residues" evidence="1">
    <location>
        <begin position="22"/>
        <end position="44"/>
    </location>
</feature>
<dbReference type="PANTHER" id="PTHR42068:SF1">
    <property type="entry name" value="YALI0B18964P"/>
    <property type="match status" value="1"/>
</dbReference>
<feature type="region of interest" description="Disordered" evidence="1">
    <location>
        <begin position="601"/>
        <end position="633"/>
    </location>
</feature>
<feature type="compositionally biased region" description="Low complexity" evidence="1">
    <location>
        <begin position="558"/>
        <end position="569"/>
    </location>
</feature>
<dbReference type="AlphaFoldDB" id="A0A232LPX9"/>
<proteinExistence type="predicted"/>
<feature type="compositionally biased region" description="Polar residues" evidence="1">
    <location>
        <begin position="548"/>
        <end position="557"/>
    </location>
</feature>
<feature type="region of interest" description="Disordered" evidence="1">
    <location>
        <begin position="1"/>
        <end position="339"/>
    </location>
</feature>
<evidence type="ECO:0000313" key="3">
    <source>
        <dbReference type="Proteomes" id="UP000243515"/>
    </source>
</evidence>
<protein>
    <submittedName>
        <fullName evidence="2">Uncharacterized protein</fullName>
    </submittedName>
</protein>
<feature type="region of interest" description="Disordered" evidence="1">
    <location>
        <begin position="352"/>
        <end position="388"/>
    </location>
</feature>
<feature type="compositionally biased region" description="Low complexity" evidence="1">
    <location>
        <begin position="97"/>
        <end position="112"/>
    </location>
</feature>
<sequence length="633" mass="67985">MPIKFPRAFARRKSAGNGLEEIENHPEPSFRVIERPDSGGRSIDKGSPFIPLTHARSSSTPTEDMDNIFSGIEKSLPKNRGSGGTDNSTFSGNPYDSSSSARFSSSSTLPSSTDAPDLHDIPIPPPHSTFSLRAVGRTFSFGNKKPMRPSTPSTPSLEDLPSGSVRERAMTASSASTATPPKLMESDFGLGGEEDGFSNVFETFRRRSPRLPESSPSPVIISNSSRKELPPIPLQDMPLRVSPTSFDSHREVLSSSNPEDSGGAVRKDSDATSRREQDPVILRKSLPLPLIPPPTVQRTVSPSDSIPSLPATSRRSLNRPLGQEPGLKRSSAYSGKRDSAVLEDADAKLLRENLSLNKGTPRPQTIPEQLSPSPVVDESTALFDSDDISSHVRLVTQYEEQQMNRPPANKVMTPAQFEQYRKQKELTRKQSDASRSGSSDVSGDYDEKDEDERSREAALHRRRQEAHLSVYRQRMMKVTGEQPQLRSSVSKTGNGPPTLVNRMSTLDVSADKSGSGKSSDGDEDEDVPLAILQAHGFPHKNRPPTRLAGSSSNPNLQASYRASVSASVAGDAPANRSSLPVFARNLPKDPYFGAGIVSSSNRESLAMGGGAPSLAGPPPPPPGGPVGSLAMGG</sequence>